<feature type="region of interest" description="Disordered" evidence="1">
    <location>
        <begin position="80"/>
        <end position="125"/>
    </location>
</feature>
<sequence length="125" mass="14181">MDLLAERELYGFPCWNPFEESVIFLRFEVQPVVPKGKISEDEQSGELSEGRSLAMSSQRRRNRVREISRDVLTQIVQHLSSPFCPGPPIHPHDRKGEIPANATPTAGCQDDRRPIYDEGPDQPLL</sequence>
<dbReference type="EMBL" id="CADCXU010022714">
    <property type="protein sequence ID" value="CAB0010085.1"/>
    <property type="molecule type" value="Genomic_DNA"/>
</dbReference>
<proteinExistence type="predicted"/>
<protein>
    <submittedName>
        <fullName evidence="2">Uncharacterized protein</fullName>
    </submittedName>
</protein>
<gene>
    <name evidence="2" type="ORF">NTEN_LOCUS15144</name>
</gene>
<dbReference type="Proteomes" id="UP000479000">
    <property type="component" value="Unassembled WGS sequence"/>
</dbReference>
<feature type="region of interest" description="Disordered" evidence="1">
    <location>
        <begin position="35"/>
        <end position="62"/>
    </location>
</feature>
<keyword evidence="3" id="KW-1185">Reference proteome</keyword>
<dbReference type="AlphaFoldDB" id="A0A6H5GZ47"/>
<reference evidence="2 3" key="1">
    <citation type="submission" date="2020-02" db="EMBL/GenBank/DDBJ databases">
        <authorList>
            <person name="Ferguson B K."/>
        </authorList>
    </citation>
    <scope>NUCLEOTIDE SEQUENCE [LARGE SCALE GENOMIC DNA]</scope>
</reference>
<evidence type="ECO:0000313" key="2">
    <source>
        <dbReference type="EMBL" id="CAB0010085.1"/>
    </source>
</evidence>
<evidence type="ECO:0000313" key="3">
    <source>
        <dbReference type="Proteomes" id="UP000479000"/>
    </source>
</evidence>
<accession>A0A6H5GZ47</accession>
<name>A0A6H5GZ47_9HEMI</name>
<organism evidence="2 3">
    <name type="scientific">Nesidiocoris tenuis</name>
    <dbReference type="NCBI Taxonomy" id="355587"/>
    <lineage>
        <taxon>Eukaryota</taxon>
        <taxon>Metazoa</taxon>
        <taxon>Ecdysozoa</taxon>
        <taxon>Arthropoda</taxon>
        <taxon>Hexapoda</taxon>
        <taxon>Insecta</taxon>
        <taxon>Pterygota</taxon>
        <taxon>Neoptera</taxon>
        <taxon>Paraneoptera</taxon>
        <taxon>Hemiptera</taxon>
        <taxon>Heteroptera</taxon>
        <taxon>Panheteroptera</taxon>
        <taxon>Cimicomorpha</taxon>
        <taxon>Miridae</taxon>
        <taxon>Dicyphina</taxon>
        <taxon>Nesidiocoris</taxon>
    </lineage>
</organism>
<evidence type="ECO:0000256" key="1">
    <source>
        <dbReference type="SAM" id="MobiDB-lite"/>
    </source>
</evidence>